<evidence type="ECO:0000259" key="9">
    <source>
        <dbReference type="Pfam" id="PF03159"/>
    </source>
</evidence>
<feature type="compositionally biased region" description="Low complexity" evidence="8">
    <location>
        <begin position="2124"/>
        <end position="2134"/>
    </location>
</feature>
<dbReference type="Pfam" id="PF18334">
    <property type="entry name" value="XRN1_D2_D3"/>
    <property type="match status" value="1"/>
</dbReference>
<organism evidence="15 16">
    <name type="scientific">Gomphillus americanus</name>
    <dbReference type="NCBI Taxonomy" id="1940652"/>
    <lineage>
        <taxon>Eukaryota</taxon>
        <taxon>Fungi</taxon>
        <taxon>Dikarya</taxon>
        <taxon>Ascomycota</taxon>
        <taxon>Pezizomycotina</taxon>
        <taxon>Lecanoromycetes</taxon>
        <taxon>OSLEUM clade</taxon>
        <taxon>Ostropomycetidae</taxon>
        <taxon>Ostropales</taxon>
        <taxon>Graphidaceae</taxon>
        <taxon>Gomphilloideae</taxon>
        <taxon>Gomphillus</taxon>
    </lineage>
</organism>
<dbReference type="InterPro" id="IPR018391">
    <property type="entry name" value="PQQ_b-propeller_rpt"/>
</dbReference>
<dbReference type="PROSITE" id="PS50082">
    <property type="entry name" value="WD_REPEATS_2"/>
    <property type="match status" value="4"/>
</dbReference>
<dbReference type="InterPro" id="IPR047008">
    <property type="entry name" value="XRN1_SH3_sf"/>
</dbReference>
<gene>
    <name evidence="15" type="ORF">GOMPHAMPRED_006033</name>
</gene>
<dbReference type="Gene3D" id="1.25.40.1050">
    <property type="match status" value="1"/>
</dbReference>
<dbReference type="InterPro" id="IPR020472">
    <property type="entry name" value="WD40_PAC1"/>
</dbReference>
<dbReference type="EMBL" id="CAJPDQ010000004">
    <property type="protein sequence ID" value="CAF9907962.1"/>
    <property type="molecule type" value="Genomic_DNA"/>
</dbReference>
<feature type="compositionally biased region" description="Low complexity" evidence="8">
    <location>
        <begin position="2026"/>
        <end position="2037"/>
    </location>
</feature>
<keyword evidence="3" id="KW-0677">Repeat</keyword>
<feature type="repeat" description="WD" evidence="7">
    <location>
        <begin position="109"/>
        <end position="141"/>
    </location>
</feature>
<dbReference type="PRINTS" id="PR00320">
    <property type="entry name" value="GPROTEINBRPT"/>
</dbReference>
<reference evidence="15" key="1">
    <citation type="submission" date="2021-03" db="EMBL/GenBank/DDBJ databases">
        <authorList>
            <person name="Tagirdzhanova G."/>
        </authorList>
    </citation>
    <scope>NUCLEOTIDE SEQUENCE</scope>
</reference>
<evidence type="ECO:0000256" key="2">
    <source>
        <dbReference type="ARBA" id="ARBA00022722"/>
    </source>
</evidence>
<dbReference type="Gene3D" id="3.40.50.12390">
    <property type="match status" value="2"/>
</dbReference>
<comment type="caution">
    <text evidence="15">The sequence shown here is derived from an EMBL/GenBank/DDBJ whole genome shotgun (WGS) entry which is preliminary data.</text>
</comment>
<feature type="repeat" description="WD" evidence="7">
    <location>
        <begin position="67"/>
        <end position="108"/>
    </location>
</feature>
<accession>A0A8H3ELA4</accession>
<dbReference type="PROSITE" id="PS00678">
    <property type="entry name" value="WD_REPEATS_1"/>
    <property type="match status" value="1"/>
</dbReference>
<dbReference type="CDD" id="cd00200">
    <property type="entry name" value="WD40"/>
    <property type="match status" value="1"/>
</dbReference>
<evidence type="ECO:0000313" key="15">
    <source>
        <dbReference type="EMBL" id="CAF9907962.1"/>
    </source>
</evidence>
<dbReference type="FunFam" id="3.40.50.12390:FF:000002">
    <property type="entry name" value="5'-3' exoribonuclease 1"/>
    <property type="match status" value="1"/>
</dbReference>
<name>A0A8H3ELA4_9LECA</name>
<dbReference type="InterPro" id="IPR041412">
    <property type="entry name" value="Xrn1_helical"/>
</dbReference>
<dbReference type="InterPro" id="IPR001680">
    <property type="entry name" value="WD40_rpt"/>
</dbReference>
<feature type="domain" description="Exoribonuclease Xrn1 D2/D3" evidence="14">
    <location>
        <begin position="1626"/>
        <end position="1848"/>
    </location>
</feature>
<keyword evidence="1 7" id="KW-0853">WD repeat</keyword>
<evidence type="ECO:0000313" key="16">
    <source>
        <dbReference type="Proteomes" id="UP000664169"/>
    </source>
</evidence>
<dbReference type="Pfam" id="PF00400">
    <property type="entry name" value="WD40"/>
    <property type="match status" value="5"/>
</dbReference>
<evidence type="ECO:0000256" key="6">
    <source>
        <dbReference type="ARBA" id="ARBA00038299"/>
    </source>
</evidence>
<dbReference type="InterPro" id="IPR041106">
    <property type="entry name" value="XRN1_D2_D3"/>
</dbReference>
<evidence type="ECO:0000256" key="8">
    <source>
        <dbReference type="SAM" id="MobiDB-lite"/>
    </source>
</evidence>
<dbReference type="InterPro" id="IPR045865">
    <property type="entry name" value="ACT-like_dom_sf"/>
</dbReference>
<dbReference type="GO" id="GO:0000956">
    <property type="term" value="P:nuclear-transcribed mRNA catabolic process"/>
    <property type="evidence" value="ECO:0007669"/>
    <property type="project" value="TreeGrafter"/>
</dbReference>
<dbReference type="InterPro" id="IPR036322">
    <property type="entry name" value="WD40_repeat_dom_sf"/>
</dbReference>
<comment type="similarity">
    <text evidence="6">Belongs to the 5'-3' exonuclease family.</text>
</comment>
<feature type="region of interest" description="Disordered" evidence="8">
    <location>
        <begin position="483"/>
        <end position="502"/>
    </location>
</feature>
<dbReference type="PANTHER" id="PTHR12341">
    <property type="entry name" value="5'-&gt;3' EXORIBONUCLEASE"/>
    <property type="match status" value="1"/>
</dbReference>
<dbReference type="Pfam" id="PF18332">
    <property type="entry name" value="XRN1_D1"/>
    <property type="match status" value="1"/>
</dbReference>
<dbReference type="InterPro" id="IPR027073">
    <property type="entry name" value="5_3_exoribonuclease"/>
</dbReference>
<protein>
    <submittedName>
        <fullName evidence="15">Uncharacterized protein</fullName>
    </submittedName>
</protein>
<evidence type="ECO:0000259" key="13">
    <source>
        <dbReference type="Pfam" id="PF18332"/>
    </source>
</evidence>
<dbReference type="Pfam" id="PF17846">
    <property type="entry name" value="XRN_M"/>
    <property type="match status" value="1"/>
</dbReference>
<feature type="domain" description="Xrn1 helical" evidence="11">
    <location>
        <begin position="981"/>
        <end position="1388"/>
    </location>
</feature>
<evidence type="ECO:0000259" key="10">
    <source>
        <dbReference type="Pfam" id="PF13840"/>
    </source>
</evidence>
<dbReference type="Gene3D" id="2.30.30.750">
    <property type="match status" value="1"/>
</dbReference>
<dbReference type="GO" id="GO:0003723">
    <property type="term" value="F:RNA binding"/>
    <property type="evidence" value="ECO:0007669"/>
    <property type="project" value="TreeGrafter"/>
</dbReference>
<evidence type="ECO:0000259" key="12">
    <source>
        <dbReference type="Pfam" id="PF18129"/>
    </source>
</evidence>
<dbReference type="OrthoDB" id="372487at2759"/>
<feature type="domain" description="5'-3' exoribonuclease 1 SH3-like" evidence="12">
    <location>
        <begin position="1867"/>
        <end position="1937"/>
    </location>
</feature>
<dbReference type="Gene3D" id="2.170.260.40">
    <property type="match status" value="1"/>
</dbReference>
<dbReference type="GO" id="GO:0004534">
    <property type="term" value="F:5'-3' RNA exonuclease activity"/>
    <property type="evidence" value="ECO:0007669"/>
    <property type="project" value="UniProtKB-ARBA"/>
</dbReference>
<dbReference type="InterPro" id="IPR019775">
    <property type="entry name" value="WD40_repeat_CS"/>
</dbReference>
<feature type="compositionally biased region" description="Basic residues" evidence="8">
    <location>
        <begin position="2110"/>
        <end position="2119"/>
    </location>
</feature>
<evidence type="ECO:0000256" key="7">
    <source>
        <dbReference type="PROSITE-ProRule" id="PRU00221"/>
    </source>
</evidence>
<evidence type="ECO:0000256" key="3">
    <source>
        <dbReference type="ARBA" id="ARBA00022737"/>
    </source>
</evidence>
<dbReference type="SMART" id="SM00564">
    <property type="entry name" value="PQQ"/>
    <property type="match status" value="3"/>
</dbReference>
<dbReference type="GO" id="GO:0005634">
    <property type="term" value="C:nucleus"/>
    <property type="evidence" value="ECO:0007669"/>
    <property type="project" value="TreeGrafter"/>
</dbReference>
<proteinExistence type="inferred from homology"/>
<dbReference type="InterPro" id="IPR014722">
    <property type="entry name" value="Rib_uL2_dom2"/>
</dbReference>
<feature type="compositionally biased region" description="Low complexity" evidence="8">
    <location>
        <begin position="483"/>
        <end position="494"/>
    </location>
</feature>
<dbReference type="SUPFAM" id="SSF55021">
    <property type="entry name" value="ACT-like"/>
    <property type="match status" value="1"/>
</dbReference>
<keyword evidence="2" id="KW-0540">Nuclease</keyword>
<dbReference type="InterPro" id="IPR040992">
    <property type="entry name" value="XRN1_D1"/>
</dbReference>
<feature type="domain" description="5'-3' exoribonuclease 1 D1" evidence="13">
    <location>
        <begin position="1435"/>
        <end position="1622"/>
    </location>
</feature>
<feature type="domain" description="CASTOR ACT" evidence="10">
    <location>
        <begin position="401"/>
        <end position="461"/>
    </location>
</feature>
<keyword evidence="4" id="KW-0378">Hydrolase</keyword>
<evidence type="ECO:0000256" key="1">
    <source>
        <dbReference type="ARBA" id="ARBA00022574"/>
    </source>
</evidence>
<dbReference type="InterPro" id="IPR027795">
    <property type="entry name" value="CASTOR_ACT_dom"/>
</dbReference>
<dbReference type="PROSITE" id="PS50294">
    <property type="entry name" value="WD_REPEATS_REGION"/>
    <property type="match status" value="3"/>
</dbReference>
<feature type="repeat" description="WD" evidence="7">
    <location>
        <begin position="253"/>
        <end position="276"/>
    </location>
</feature>
<dbReference type="GO" id="GO:0006520">
    <property type="term" value="P:amino acid metabolic process"/>
    <property type="evidence" value="ECO:0007669"/>
    <property type="project" value="UniProtKB-ARBA"/>
</dbReference>
<dbReference type="Gene3D" id="2.30.30.30">
    <property type="match status" value="1"/>
</dbReference>
<dbReference type="Proteomes" id="UP000664169">
    <property type="component" value="Unassembled WGS sequence"/>
</dbReference>
<dbReference type="CDD" id="cd18673">
    <property type="entry name" value="PIN_XRN1-2-like"/>
    <property type="match status" value="1"/>
</dbReference>
<dbReference type="GO" id="GO:0046394">
    <property type="term" value="P:carboxylic acid biosynthetic process"/>
    <property type="evidence" value="ECO:0007669"/>
    <property type="project" value="UniProtKB-ARBA"/>
</dbReference>
<dbReference type="SMART" id="SM00320">
    <property type="entry name" value="WD40"/>
    <property type="match status" value="7"/>
</dbReference>
<keyword evidence="5" id="KW-0269">Exonuclease</keyword>
<evidence type="ECO:0000259" key="11">
    <source>
        <dbReference type="Pfam" id="PF17846"/>
    </source>
</evidence>
<dbReference type="Gene3D" id="2.130.10.10">
    <property type="entry name" value="YVTN repeat-like/Quinoprotein amine dehydrogenase"/>
    <property type="match status" value="1"/>
</dbReference>
<keyword evidence="16" id="KW-1185">Reference proteome</keyword>
<dbReference type="GO" id="GO:0016075">
    <property type="term" value="P:rRNA catabolic process"/>
    <property type="evidence" value="ECO:0007669"/>
    <property type="project" value="TreeGrafter"/>
</dbReference>
<evidence type="ECO:0000256" key="4">
    <source>
        <dbReference type="ARBA" id="ARBA00022801"/>
    </source>
</evidence>
<evidence type="ECO:0000259" key="14">
    <source>
        <dbReference type="Pfam" id="PF18334"/>
    </source>
</evidence>
<dbReference type="InterPro" id="IPR041385">
    <property type="entry name" value="SH3_12"/>
</dbReference>
<feature type="domain" description="Xrn1 N-terminal" evidence="9">
    <location>
        <begin position="690"/>
        <end position="933"/>
    </location>
</feature>
<evidence type="ECO:0000256" key="5">
    <source>
        <dbReference type="ARBA" id="ARBA00022839"/>
    </source>
</evidence>
<dbReference type="Pfam" id="PF18129">
    <property type="entry name" value="SH3_12"/>
    <property type="match status" value="1"/>
</dbReference>
<dbReference type="Pfam" id="PF13840">
    <property type="entry name" value="ACT_7"/>
    <property type="match status" value="1"/>
</dbReference>
<dbReference type="InterPro" id="IPR047007">
    <property type="entry name" value="XRN1_D1_sf"/>
</dbReference>
<feature type="repeat" description="WD" evidence="7">
    <location>
        <begin position="11"/>
        <end position="44"/>
    </location>
</feature>
<dbReference type="InterPro" id="IPR004859">
    <property type="entry name" value="Xrn1_N"/>
</dbReference>
<dbReference type="Gene3D" id="3.30.2130.10">
    <property type="entry name" value="VC0802-like"/>
    <property type="match status" value="2"/>
</dbReference>
<dbReference type="InterPro" id="IPR015943">
    <property type="entry name" value="WD40/YVTN_repeat-like_dom_sf"/>
</dbReference>
<sequence>MIVPRHETAWLTGHNGPVHCVKFSAGTGQYVLTGSSDRTIRLFNPLKASERPTVPSKSTPTGLIQSYTGHGAEVLDIAVSDDNSRFTSVSGDRHVLLWDVSTGKILRNWTGHNSRVNAVDIGGEGSVIVSGSYDATVRLWDCKSQSTKPIQVLDEATDSVSSLHVVGHEIATGSVDGRARIYDLRMGMVYVDVVGQPINSVRQTQDGNALLISTLDSTVRLLDKGNGKLLQSYKGHTNQNYRIKAMLAHADAMVISGSEDGSIYIWDILQGTILEIFQGRHGKVVSSIAWNSAPGKNEWASAGGDETVEERLSLVHIPIEYYTHYVQALIQVLDPPIVEQPEAEHGVQPSPRSVSWINVHSFLNISITPLECSVVCSKDLAQRFFLPAIERLSEPSRGTISSEDYVAISVVGEGLDAGQRVLDLSTPLAMAGISIFFFTTYFSDYILVPSKARNQVVNALETRGFVFSESSHKYVNVATHNRTLSSSSGNYPSSPTTPPPASEIELQQKTMSLLKRKNIYPTVWSSIRLLQLAGRNDKASRAGLEIGFMKSLVNPPKFFSLTLTHLESPSILICDDGLLNFGSESDSLLLGSKTDYLASFSFDLRDLPTEATGIVCGVSSKLVGGTGSGQFTDMVDMRYLSTYKGAVVIVEQEDLKTAVELLQAGSPGLEVADEDLSIDYTSPTVSNAIMGVPKFFRWLSERYPAISQLIAETKIPEFDCLYLDMNGSVLAIAGCQSANSQSQGIIHNCTHKDSDSATFRMTEDKMFIAIFNYIEHLFAKIKPKKLFFMAIDGVAPRAKMNQQRARRFRTALEAEKAREKAIREGAQMPTEDAFDSNCITPGTDFMARLTQQLRYFINKKVSEDTDWQGVEVILSGHEVPGEGEHKIMEYIRLSKAQADYNPNMRHCLYGLDADLIMLGLLSHDPHFCLLREEVTFGRQSKVKSKELEHQNFYLMHLCIVREYLELEFAKLKEPDALSFPFDLERIIDDFILMAFFVGNDFLPNLPNLHINEGALAVMFKVYSEILPKAGGYINESGVINLERLGLLLDELSRVEHRFFEHEVQDANWFKGKQMERDDVMSSTKRGKVEELTMSTAQKELFTKVKRYVQNRPPEGMPRPLDMPASLNAEDRAFIGQLADALHLQWKTVEDDAGNRHLRLTFPEKVMVDDDDDDYDGDEEAQLAVGRIIKRYDNAKIVDMTAQEAKALSKSKADKIYEDKFRAWKDKFYKGKFEWGLDNEEEMRKLAENYVQGLQWVLFYYYRGIASWPWFFRYHYSPMISDVKKGLQVDMNFQLGQPFLPYQQLMGVLPDRSKKIVPTTYHDLMTNPNSPIIDFYPRNFELDMNGKKQDWEAVVKIPFIDEERLLSAMATKDDGLTPEEKARNTFGVQLKFTYSADLDFTFQSSLPGIFPDLQHCRCVENIFDLPPMDGLNVHVGLINGVKLGVSALAGFPSLYTIPHEASLDKHQVNVFQQDSRNDSMVLTIIDAPARGSIEYAKKQLGQKIYVGYPFLSEAKVVRVSDELFDYALGGPGRPPVGIPHGPAEIEMWHKKASGIVRDYSKRLGIVIGDIESLVHVEALKGLMKTDDGASIKEFGTISGIDTDYATQMVVDEVESEDQRFIEKAALPIEEEFPIGTRAFALSGYGYGRPLEVTSHFQNRADVHISIPSQPEPDFASQIISRAEKAHPYTPSFAVAKSLGLNPLTLSKLTASFSIDLYGTRVNLGLNLKFEAKKLKVLGYSRRGDNGWEFSEKAIDLVRQYMIQFPEFVAKIQSLPKGDIYAATDFFPEGEALAKIKEIQAWLKTIESKSLEKVPLEAEQLDSEVVLMLEKAADQYLQITGNASGKKVKGMPRKALLKPTDAEHRLGNQHFSVGHRVVYVQDSGKVPIASKGTVIGLTRTARVTLLDVVFDTTFMSGTTLNDRCSPFRGATVPSSSVLNVSQRQLEIASNAGQNRRPQQAYQPIVAQGSYSSVGGFAQLIPAGTPAPLHGSFRNAVNGMNNRGRGGMNGPTLSISQQQYQLPYRAQVNGNRGRGQSNGNLPSRGPSQSLNRQGYKPIPRDDVDFSIPSQNPNFVARPQNRVPPPADLDNSSSRGRGRGRGRGETGRGLQRGRAGRGNRGRGHVNGAVTTTAAVATQ</sequence>
<dbReference type="SUPFAM" id="SSF50978">
    <property type="entry name" value="WD40 repeat-like"/>
    <property type="match status" value="1"/>
</dbReference>
<feature type="region of interest" description="Disordered" evidence="8">
    <location>
        <begin position="2025"/>
        <end position="2134"/>
    </location>
</feature>
<dbReference type="Pfam" id="PF03159">
    <property type="entry name" value="XRN_N"/>
    <property type="match status" value="1"/>
</dbReference>
<dbReference type="PANTHER" id="PTHR12341:SF7">
    <property type="entry name" value="5'-3' EXORIBONUCLEASE 1"/>
    <property type="match status" value="1"/>
</dbReference>